<organism evidence="2 3">
    <name type="scientific">Tetradesmus obliquus</name>
    <name type="common">Green alga</name>
    <name type="synonym">Acutodesmus obliquus</name>
    <dbReference type="NCBI Taxonomy" id="3088"/>
    <lineage>
        <taxon>Eukaryota</taxon>
        <taxon>Viridiplantae</taxon>
        <taxon>Chlorophyta</taxon>
        <taxon>core chlorophytes</taxon>
        <taxon>Chlorophyceae</taxon>
        <taxon>CS clade</taxon>
        <taxon>Sphaeropleales</taxon>
        <taxon>Scenedesmaceae</taxon>
        <taxon>Tetradesmus</taxon>
    </lineage>
</organism>
<keyword evidence="1" id="KW-0732">Signal</keyword>
<evidence type="ECO:0000313" key="3">
    <source>
        <dbReference type="Proteomes" id="UP001244341"/>
    </source>
</evidence>
<proteinExistence type="predicted"/>
<dbReference type="Proteomes" id="UP001244341">
    <property type="component" value="Chromosome 17b"/>
</dbReference>
<gene>
    <name evidence="2" type="ORF">OEZ85_013732</name>
</gene>
<evidence type="ECO:0000313" key="2">
    <source>
        <dbReference type="EMBL" id="WIA24137.1"/>
    </source>
</evidence>
<accession>A0ABY8UUW5</accession>
<dbReference type="EMBL" id="CP126224">
    <property type="protein sequence ID" value="WIA24137.1"/>
    <property type="molecule type" value="Genomic_DNA"/>
</dbReference>
<keyword evidence="3" id="KW-1185">Reference proteome</keyword>
<name>A0ABY8UUW5_TETOB</name>
<protein>
    <submittedName>
        <fullName evidence="2">Uncharacterized protein</fullName>
    </submittedName>
</protein>
<reference evidence="2 3" key="1">
    <citation type="submission" date="2023-05" db="EMBL/GenBank/DDBJ databases">
        <title>A 100% complete, gapless, phased diploid assembly of the Scenedesmus obliquus UTEX 3031 genome.</title>
        <authorList>
            <person name="Biondi T.C."/>
            <person name="Hanschen E.R."/>
            <person name="Kwon T."/>
            <person name="Eng W."/>
            <person name="Kruse C.P.S."/>
            <person name="Koehler S.I."/>
            <person name="Kunde Y."/>
            <person name="Gleasner C.D."/>
            <person name="You Mak K.T."/>
            <person name="Polle J."/>
            <person name="Hovde B.T."/>
            <person name="Starkenburg S.R."/>
        </authorList>
    </citation>
    <scope>NUCLEOTIDE SEQUENCE [LARGE SCALE GENOMIC DNA]</scope>
    <source>
        <strain evidence="2 3">DOE0152z</strain>
    </source>
</reference>
<feature type="signal peptide" evidence="1">
    <location>
        <begin position="1"/>
        <end position="23"/>
    </location>
</feature>
<feature type="chain" id="PRO_5046290348" evidence="1">
    <location>
        <begin position="24"/>
        <end position="849"/>
    </location>
</feature>
<evidence type="ECO:0000256" key="1">
    <source>
        <dbReference type="SAM" id="SignalP"/>
    </source>
</evidence>
<sequence length="849" mass="89430">MRVSSRSKAIALLLLVSCQYSFAALDVALCSSALCYPKVTGQKWGDASRKCPEGYELGKDLFGKAVCTKKTAVACPAGSTRKDGNCVSSEVVKKCHPLLPGQQCPAGTSESKDCEGPLHKLIPTLGRKLAQAGNPLFKEINIVGTNYIPNVILTPAAAAAAAAAAAKPCPSLLQNTQAGNPLFKEINIVGTNYIPNVILTPAAAAAAAAAAKPCPSLLQNTQAGNPLFKEINIVGTNYIPNVILTPAAAAAAAAAAEPCPSLLQNTQAGNPLFKEINIVGTNYIPNVILPKPAFSVNMKPPKPREGPKFNLPSMTIPQLILPEPPISISMPTPPKLGPTVKWEGSPNIIPTIIPILPEPAFTVDVPKDMIPGGPKVNTHINYRPLTIDLSKVGPANTVDINVPELPDLIGEATRLPDIDMFVPEGPRVLDLSGLGPKTKLDIKLPELKLPDQGSITIVNSGAAEPQYLDLTGLGPKNQTQYNIKLPSTTTNGAVLNIIADDMLKNVSTITVPGNGDRHNTVINLPEFKDVPQRNAKLVIDVKGNPSLKNISELLDNAPKVETKKISVTMPEIDLSKSLPAGPNVLIDIKPLLKLNHSSLPKSETQLKRVEIKPVADITIPRMVNDTTIHIKPLTIGSLGDLLAKKGLKIDENAKETRTSSVINLPDSILPTIPVPKGKTDVAVAVPLSLGLQKFFGVKGNSSEPDAVVHVSYKEEWTGGNATLPNPGSHVANALGAAVNKITTLACPTACCSETTVEKSVPQQFTVDTMPAKVECDKGCTYDLKQDKCLCAPGTVEDCPAGTTKCSIGSKGVCAPDLPSHAKFGLDACLMFKAVCSQPGLMFAKTCGKA</sequence>